<evidence type="ECO:0000259" key="2">
    <source>
        <dbReference type="PROSITE" id="PS50113"/>
    </source>
</evidence>
<dbReference type="PANTHER" id="PTHR44757">
    <property type="entry name" value="DIGUANYLATE CYCLASE DGCP"/>
    <property type="match status" value="1"/>
</dbReference>
<evidence type="ECO:0000313" key="5">
    <source>
        <dbReference type="Proteomes" id="UP001061361"/>
    </source>
</evidence>
<dbReference type="InterPro" id="IPR052155">
    <property type="entry name" value="Biofilm_reg_signaling"/>
</dbReference>
<dbReference type="NCBIfam" id="TIGR00254">
    <property type="entry name" value="GGDEF"/>
    <property type="match status" value="1"/>
</dbReference>
<dbReference type="InterPro" id="IPR000160">
    <property type="entry name" value="GGDEF_dom"/>
</dbReference>
<gene>
    <name evidence="4" type="ORF">JCM14722_14990</name>
</gene>
<accession>A0ABM8ARC6</accession>
<dbReference type="Pfam" id="PF13426">
    <property type="entry name" value="PAS_9"/>
    <property type="match status" value="2"/>
</dbReference>
<evidence type="ECO:0008006" key="6">
    <source>
        <dbReference type="Google" id="ProtNLM"/>
    </source>
</evidence>
<dbReference type="CDD" id="cd00130">
    <property type="entry name" value="PAS"/>
    <property type="match status" value="4"/>
</dbReference>
<dbReference type="InterPro" id="IPR043128">
    <property type="entry name" value="Rev_trsase/Diguanyl_cyclase"/>
</dbReference>
<dbReference type="InterPro" id="IPR035965">
    <property type="entry name" value="PAS-like_dom_sf"/>
</dbReference>
<feature type="domain" description="GGDEF" evidence="3">
    <location>
        <begin position="606"/>
        <end position="737"/>
    </location>
</feature>
<dbReference type="Proteomes" id="UP001061361">
    <property type="component" value="Chromosome"/>
</dbReference>
<evidence type="ECO:0000259" key="1">
    <source>
        <dbReference type="PROSITE" id="PS50112"/>
    </source>
</evidence>
<dbReference type="NCBIfam" id="TIGR00229">
    <property type="entry name" value="sensory_box"/>
    <property type="match status" value="4"/>
</dbReference>
<dbReference type="SMART" id="SM00086">
    <property type="entry name" value="PAC"/>
    <property type="match status" value="4"/>
</dbReference>
<dbReference type="CDD" id="cd01949">
    <property type="entry name" value="GGDEF"/>
    <property type="match status" value="1"/>
</dbReference>
<feature type="domain" description="PAC" evidence="2">
    <location>
        <begin position="399"/>
        <end position="451"/>
    </location>
</feature>
<evidence type="ECO:0000313" key="4">
    <source>
        <dbReference type="EMBL" id="BDQ33957.1"/>
    </source>
</evidence>
<organism evidence="4 5">
    <name type="scientific">Pseudodesulfovibrio portus</name>
    <dbReference type="NCBI Taxonomy" id="231439"/>
    <lineage>
        <taxon>Bacteria</taxon>
        <taxon>Pseudomonadati</taxon>
        <taxon>Thermodesulfobacteriota</taxon>
        <taxon>Desulfovibrionia</taxon>
        <taxon>Desulfovibrionales</taxon>
        <taxon>Desulfovibrionaceae</taxon>
    </lineage>
</organism>
<dbReference type="InterPro" id="IPR013767">
    <property type="entry name" value="PAS_fold"/>
</dbReference>
<name>A0ABM8ARC6_9BACT</name>
<dbReference type="Pfam" id="PF00990">
    <property type="entry name" value="GGDEF"/>
    <property type="match status" value="1"/>
</dbReference>
<dbReference type="PANTHER" id="PTHR44757:SF2">
    <property type="entry name" value="BIOFILM ARCHITECTURE MAINTENANCE PROTEIN MBAA"/>
    <property type="match status" value="1"/>
</dbReference>
<dbReference type="EMBL" id="AP026708">
    <property type="protein sequence ID" value="BDQ33957.1"/>
    <property type="molecule type" value="Genomic_DNA"/>
</dbReference>
<feature type="domain" description="PAC" evidence="2">
    <location>
        <begin position="148"/>
        <end position="200"/>
    </location>
</feature>
<dbReference type="PROSITE" id="PS50887">
    <property type="entry name" value="GGDEF"/>
    <property type="match status" value="1"/>
</dbReference>
<dbReference type="Gene3D" id="3.30.70.270">
    <property type="match status" value="1"/>
</dbReference>
<keyword evidence="5" id="KW-1185">Reference proteome</keyword>
<feature type="domain" description="PAS" evidence="1">
    <location>
        <begin position="452"/>
        <end position="522"/>
    </location>
</feature>
<dbReference type="InterPro" id="IPR000014">
    <property type="entry name" value="PAS"/>
</dbReference>
<feature type="domain" description="PAS" evidence="1">
    <location>
        <begin position="72"/>
        <end position="143"/>
    </location>
</feature>
<dbReference type="PROSITE" id="PS50112">
    <property type="entry name" value="PAS"/>
    <property type="match status" value="3"/>
</dbReference>
<dbReference type="SUPFAM" id="SSF55785">
    <property type="entry name" value="PYP-like sensor domain (PAS domain)"/>
    <property type="match status" value="4"/>
</dbReference>
<sequence length="737" mass="83388">MLRDAAPWLVAELEKECSRKGVESGIRVEVVRPDGERETHFSVILSAWAEGCVLVLNDITHKVKAEQQLTRERNQSALYLDVVGAMVVALDASGAVTMANQTTCRTLGYGVHELIGRNWVEAVVPEEQRDEVLDYLYLVFSGQTESADEFFYYVTTKDGEDRLVQWQHKLLTNEGDMPIGALCSGMDVTEQRASEEALAEKELWLRSTFVALGEAVLILTPEWKIIDANPAAEIIFGMTNEELVDTPAETLHVDAVHNAEFKVRCRAAFDERKRVMFEFPMRRQSGAVFPSEQSVSLIIGDDGHPLGIVNTIRDISSRKRAERVLRESEEKFRRIFESIEEGYIVTDLGGRIQMVNPATCRLFGYPREELVGRTMDELYLYRKEQLFLHKALAGGDPVRGLKIQVVRKDGAVITVDGNAHVVTDDNGDPVGMEGTFRDITRQIEAEKVLMEREQQYRAFFENNHAIMILTDPKTGNVVDANPAAGDFYGYSQEAMRSMNMSQINAQDEEEIFREMDMARAEKRAYFILQHKLADSSIRDVEVYSGPIMVQGRQLLYSVIHDVTNRIRLESEMKTLATTDALTGVDNRHQFFSKGSQELRRALRYKKPLTLLMLDIDYFKSINDTYGHQAGDEVLRQLAQASSSLLRESDIFGRLGGEEFAVVLPETGLRLGMEVAERLRKRLSEVRVDFEGKKITFTVSIGATLARRSDKAIEDVIKRADEALYKAKRMGRNRVDRA</sequence>
<dbReference type="Pfam" id="PF08448">
    <property type="entry name" value="PAS_4"/>
    <property type="match status" value="1"/>
</dbReference>
<dbReference type="SMART" id="SM00091">
    <property type="entry name" value="PAS"/>
    <property type="match status" value="4"/>
</dbReference>
<proteinExistence type="predicted"/>
<protein>
    <recommendedName>
        <fullName evidence="6">Diguanylate cyclase</fullName>
    </recommendedName>
</protein>
<feature type="domain" description="PAC" evidence="2">
    <location>
        <begin position="275"/>
        <end position="327"/>
    </location>
</feature>
<dbReference type="PROSITE" id="PS50113">
    <property type="entry name" value="PAC"/>
    <property type="match status" value="3"/>
</dbReference>
<dbReference type="Gene3D" id="3.30.450.20">
    <property type="entry name" value="PAS domain"/>
    <property type="match status" value="4"/>
</dbReference>
<dbReference type="SMART" id="SM00267">
    <property type="entry name" value="GGDEF"/>
    <property type="match status" value="1"/>
</dbReference>
<dbReference type="SUPFAM" id="SSF55073">
    <property type="entry name" value="Nucleotide cyclase"/>
    <property type="match status" value="1"/>
</dbReference>
<dbReference type="InterPro" id="IPR000700">
    <property type="entry name" value="PAS-assoc_C"/>
</dbReference>
<dbReference type="InterPro" id="IPR001610">
    <property type="entry name" value="PAC"/>
</dbReference>
<reference evidence="4" key="1">
    <citation type="submission" date="2022-08" db="EMBL/GenBank/DDBJ databases">
        <title>Genome Sequence of the sulphate-reducing bacterium, Pseudodesulfovibrio portus JCM14722.</title>
        <authorList>
            <person name="Kondo R."/>
            <person name="Kataoka T."/>
        </authorList>
    </citation>
    <scope>NUCLEOTIDE SEQUENCE</scope>
    <source>
        <strain evidence="4">JCM 14722</strain>
    </source>
</reference>
<evidence type="ECO:0000259" key="3">
    <source>
        <dbReference type="PROSITE" id="PS50887"/>
    </source>
</evidence>
<feature type="domain" description="PAS" evidence="1">
    <location>
        <begin position="328"/>
        <end position="375"/>
    </location>
</feature>
<dbReference type="InterPro" id="IPR013656">
    <property type="entry name" value="PAS_4"/>
</dbReference>
<dbReference type="InterPro" id="IPR029787">
    <property type="entry name" value="Nucleotide_cyclase"/>
</dbReference>
<dbReference type="Pfam" id="PF00989">
    <property type="entry name" value="PAS"/>
    <property type="match status" value="1"/>
</dbReference>